<organism evidence="2 3">
    <name type="scientific">Sphaceloma murrayae</name>
    <dbReference type="NCBI Taxonomy" id="2082308"/>
    <lineage>
        <taxon>Eukaryota</taxon>
        <taxon>Fungi</taxon>
        <taxon>Dikarya</taxon>
        <taxon>Ascomycota</taxon>
        <taxon>Pezizomycotina</taxon>
        <taxon>Dothideomycetes</taxon>
        <taxon>Dothideomycetidae</taxon>
        <taxon>Myriangiales</taxon>
        <taxon>Elsinoaceae</taxon>
        <taxon>Sphaceloma</taxon>
    </lineage>
</organism>
<protein>
    <recommendedName>
        <fullName evidence="1">F-box domain-containing protein</fullName>
    </recommendedName>
</protein>
<evidence type="ECO:0000313" key="2">
    <source>
        <dbReference type="EMBL" id="PNS21845.1"/>
    </source>
</evidence>
<dbReference type="PROSITE" id="PS50181">
    <property type="entry name" value="FBOX"/>
    <property type="match status" value="1"/>
</dbReference>
<dbReference type="InterPro" id="IPR001810">
    <property type="entry name" value="F-box_dom"/>
</dbReference>
<name>A0A2K1R3I8_9PEZI</name>
<evidence type="ECO:0000259" key="1">
    <source>
        <dbReference type="PROSITE" id="PS50181"/>
    </source>
</evidence>
<keyword evidence="3" id="KW-1185">Reference proteome</keyword>
<feature type="domain" description="F-box" evidence="1">
    <location>
        <begin position="1"/>
        <end position="47"/>
    </location>
</feature>
<sequence length="446" mass="50600">MAALQALPDELLDLILAQVKDRHALDSLARCSRRLSAISRRFYYHTVEISRPDTLLALCRSLCSRPSLAGFVRNVKIEASPLDRTINTSPTPRLATSPIHIRKADTKVFRRKLEDWQRRNGSPYTMIFDFSVNSREDTLMALLLILMENITSLDITFRHGPTYHRGPITKSLRTGSLTLDVLKRGGSSPMHQHGPLRKLKSLALRQRFDSAPTEHHSGVSHMRACHLAASLDALETLVITSTAAVVGTDLCHHNEKSSHEVLQFPRLRHLELVEDVFHVNVRDLRHILSNVAPLESLKFQPPINRNIDSNRAIRFNTTSLQLVLQPVAPWLQSLHISIPDTVYLQASHSLDLSDFVNLRRLEMPARLLLQRPRGSEPPRRTSEDIPSLLPPLLRELKLTSCPIHIAPRKVQAKIPYLKCYFTYQLRRSRVRPPSADTSNRSSARTV</sequence>
<reference evidence="2 3" key="1">
    <citation type="submission" date="2017-06" db="EMBL/GenBank/DDBJ databases">
        <title>Draft genome sequence of a variant of Elsinoe murrayae.</title>
        <authorList>
            <person name="Cheng Q."/>
        </authorList>
    </citation>
    <scope>NUCLEOTIDE SEQUENCE [LARGE SCALE GENOMIC DNA]</scope>
    <source>
        <strain evidence="2 3">CQ-2017a</strain>
    </source>
</reference>
<dbReference type="AlphaFoldDB" id="A0A2K1R3I8"/>
<dbReference type="InParanoid" id="A0A2K1R3I8"/>
<accession>A0A2K1R3I8</accession>
<dbReference type="Proteomes" id="UP000243797">
    <property type="component" value="Unassembled WGS sequence"/>
</dbReference>
<proteinExistence type="predicted"/>
<dbReference type="EMBL" id="NKHZ01000001">
    <property type="protein sequence ID" value="PNS21845.1"/>
    <property type="molecule type" value="Genomic_DNA"/>
</dbReference>
<gene>
    <name evidence="2" type="ORF">CAC42_443</name>
</gene>
<evidence type="ECO:0000313" key="3">
    <source>
        <dbReference type="Proteomes" id="UP000243797"/>
    </source>
</evidence>
<comment type="caution">
    <text evidence="2">The sequence shown here is derived from an EMBL/GenBank/DDBJ whole genome shotgun (WGS) entry which is preliminary data.</text>
</comment>